<gene>
    <name evidence="2" type="ordered locus">ZPR_0909</name>
</gene>
<dbReference type="AlphaFoldDB" id="D5BH82"/>
<keyword evidence="3" id="KW-1185">Reference proteome</keyword>
<dbReference type="KEGG" id="zpr:ZPR_0909"/>
<proteinExistence type="predicted"/>
<name>D5BH82_ZUNPS</name>
<dbReference type="Pfam" id="PF15892">
    <property type="entry name" value="BNR_4"/>
    <property type="match status" value="1"/>
</dbReference>
<dbReference type="eggNOG" id="COG4225">
    <property type="taxonomic scope" value="Bacteria"/>
</dbReference>
<evidence type="ECO:0000313" key="3">
    <source>
        <dbReference type="Proteomes" id="UP000001654"/>
    </source>
</evidence>
<reference evidence="2 3" key="1">
    <citation type="journal article" date="2010" name="BMC Genomics">
        <title>The complete genome of Zunongwangia profunda SM-A87 reveals its adaptation to the deep-sea environment and ecological role in sedimentary organic nitrogen degradation.</title>
        <authorList>
            <person name="Qin Q.L."/>
            <person name="Zhang X.Y."/>
            <person name="Wang X.M."/>
            <person name="Liu G.M."/>
            <person name="Chen X.L."/>
            <person name="Xie B.B."/>
            <person name="Dang H.Y."/>
            <person name="Zhou B.C."/>
            <person name="Yu J."/>
            <person name="Zhang Y.Z."/>
        </authorList>
    </citation>
    <scope>NUCLEOTIDE SEQUENCE [LARGE SCALE GENOMIC DNA]</scope>
    <source>
        <strain evidence="3">DSM 18752 / CCTCC AB 206139 / SM-A87</strain>
    </source>
</reference>
<dbReference type="SUPFAM" id="SSF50939">
    <property type="entry name" value="Sialidases"/>
    <property type="match status" value="1"/>
</dbReference>
<feature type="signal peptide" evidence="1">
    <location>
        <begin position="1"/>
        <end position="23"/>
    </location>
</feature>
<evidence type="ECO:0008006" key="4">
    <source>
        <dbReference type="Google" id="ProtNLM"/>
    </source>
</evidence>
<dbReference type="EMBL" id="CP001650">
    <property type="protein sequence ID" value="ADF51256.1"/>
    <property type="molecule type" value="Genomic_DNA"/>
</dbReference>
<sequence>MNNIMLKTSPTICLSLLFFIASCSPIRTKDIKVGEGWANNSVNTTIFRKNAITSAGEYQFLGYYDNNEHMIIAKRKLNSSNFDLSSSDFTGNAKDAHNSISLAVDGNKQLHVSWDHHDNPLNYAVGDSILSPQLGDKTRMTGKDENKVSYPQFYNLKNGNLLFLFRSGQSGEGKLVSKLYNIETQNWTDLHENLIDGEGERNAYWQASVDTKGTIHLSWVWRESWDVSTNHDMAYARSKDGGKTWEKSTGEKYSLPVTAETAEYAWRIPQKSGLINQTAMTTDTNGNPFIATYWTENNKTDYQIIYLEDGKWKHENTNFRNTSFQLGGGGTKKIPISRPDILLKETKNDPTIYLLFRDQERENKVSLAYHQLHTNKPWGVIDLTKESVGEWEPNYDLQLWGKEGKLHVFVQKVTQLDGEGLATAPPTEVRILEVSNLPR</sequence>
<accession>D5BH82</accession>
<organism evidence="2 3">
    <name type="scientific">Zunongwangia profunda (strain DSM 18752 / CCTCC AB 206139 / SM-A87)</name>
    <name type="common">Wangia profunda</name>
    <dbReference type="NCBI Taxonomy" id="655815"/>
    <lineage>
        <taxon>Bacteria</taxon>
        <taxon>Pseudomonadati</taxon>
        <taxon>Bacteroidota</taxon>
        <taxon>Flavobacteriia</taxon>
        <taxon>Flavobacteriales</taxon>
        <taxon>Flavobacteriaceae</taxon>
        <taxon>Zunongwangia</taxon>
    </lineage>
</organism>
<dbReference type="Proteomes" id="UP000001654">
    <property type="component" value="Chromosome"/>
</dbReference>
<dbReference type="HOGENOM" id="CLU_034063_0_0_10"/>
<dbReference type="Gene3D" id="2.120.10.10">
    <property type="match status" value="1"/>
</dbReference>
<dbReference type="STRING" id="655815.ZPR_0909"/>
<feature type="chain" id="PRO_5003069373" description="Neuraminidase" evidence="1">
    <location>
        <begin position="24"/>
        <end position="439"/>
    </location>
</feature>
<dbReference type="InterPro" id="IPR036278">
    <property type="entry name" value="Sialidase_sf"/>
</dbReference>
<evidence type="ECO:0000313" key="2">
    <source>
        <dbReference type="EMBL" id="ADF51256.1"/>
    </source>
</evidence>
<evidence type="ECO:0000256" key="1">
    <source>
        <dbReference type="SAM" id="SignalP"/>
    </source>
</evidence>
<protein>
    <recommendedName>
        <fullName evidence="4">Neuraminidase</fullName>
    </recommendedName>
</protein>
<dbReference type="PROSITE" id="PS51257">
    <property type="entry name" value="PROKAR_LIPOPROTEIN"/>
    <property type="match status" value="1"/>
</dbReference>
<keyword evidence="1" id="KW-0732">Signal</keyword>